<proteinExistence type="predicted"/>
<dbReference type="STRING" id="1089553.Tph_c00740"/>
<dbReference type="AlphaFoldDB" id="K4LC74"/>
<dbReference type="Proteomes" id="UP000000467">
    <property type="component" value="Chromosome"/>
</dbReference>
<sequence>MGRAKEYRQRLKYQVASARKKTLESLLAVRFIEELGMSETEARLLGYRTSRWISNQPGIRGPNQILSDAVSGRDAFSRKHKALKKIRLTPYDIEDLDLELEFGLSTMQAGRILRLIEEAYRQDALLSAKQLTVLCNITPTSLRSRLAGLRREGMWVPVAGLPRVDRERGGMLRSAWALARYLDGESLSEVRRTAALSREAFRQLWSRFSHVARSILKGRFKQGDPEEEAWAAIVHVVPEKTLLPLLEEPGVPPSFGDWASFMNELMVDFALSPVKARALREIAEEMLTALSDSRPDGDVVYWAVASTEPAGKPLEACRLVPVSLTLIDPEDVPPPDVDRDLNRLSDIKFRKVLRYATQAKYAGGYLTYADLGYLLGIHPEAISRLVRSHPAVAVPLRGMECDIGRGVTHRKKIIKLYLEMHTETEIVARTGHSYEAIENYLKEFAAVLVLSERGLTVPLIRRVTGRSVKLINTYLELIQEYSGPEYAFRLHHLRKVFELHEDELKKSLRGVKR</sequence>
<dbReference type="EMBL" id="CP003732">
    <property type="protein sequence ID" value="AFV10323.1"/>
    <property type="molecule type" value="Genomic_DNA"/>
</dbReference>
<dbReference type="eggNOG" id="COG1349">
    <property type="taxonomic scope" value="Bacteria"/>
</dbReference>
<protein>
    <recommendedName>
        <fullName evidence="3">DUF1670 domain-containing protein</fullName>
    </recommendedName>
</protein>
<evidence type="ECO:0000313" key="1">
    <source>
        <dbReference type="EMBL" id="AFV10323.1"/>
    </source>
</evidence>
<dbReference type="Pfam" id="PF07900">
    <property type="entry name" value="DUF1670"/>
    <property type="match status" value="2"/>
</dbReference>
<evidence type="ECO:0000313" key="2">
    <source>
        <dbReference type="Proteomes" id="UP000000467"/>
    </source>
</evidence>
<keyword evidence="2" id="KW-1185">Reference proteome</keyword>
<dbReference type="KEGG" id="tpz:Tph_c00740"/>
<dbReference type="HOGENOM" id="CLU_602574_0_0_9"/>
<dbReference type="OrthoDB" id="2109768at2"/>
<name>K4LC74_THEPS</name>
<evidence type="ECO:0008006" key="3">
    <source>
        <dbReference type="Google" id="ProtNLM"/>
    </source>
</evidence>
<dbReference type="RefSeq" id="WP_015049243.1">
    <property type="nucleotide sequence ID" value="NC_018870.1"/>
</dbReference>
<dbReference type="InterPro" id="IPR012872">
    <property type="entry name" value="DUF1670"/>
</dbReference>
<accession>K4LC74</accession>
<organism evidence="1 2">
    <name type="scientific">Thermacetogenium phaeum (strain ATCC BAA-254 / DSM 26808 / PB)</name>
    <dbReference type="NCBI Taxonomy" id="1089553"/>
    <lineage>
        <taxon>Bacteria</taxon>
        <taxon>Bacillati</taxon>
        <taxon>Bacillota</taxon>
        <taxon>Clostridia</taxon>
        <taxon>Thermoanaerobacterales</taxon>
        <taxon>Thermoanaerobacteraceae</taxon>
        <taxon>Thermacetogenium</taxon>
    </lineage>
</organism>
<gene>
    <name evidence="1" type="ordered locus">Tph_c00740</name>
</gene>
<reference evidence="1 2" key="1">
    <citation type="journal article" date="2012" name="BMC Genomics">
        <title>Genome-guided analysis of physiological and morphological traits of the fermentative acetate oxidizer Thermacetogenium phaeum.</title>
        <authorList>
            <person name="Oehler D."/>
            <person name="Poehlein A."/>
            <person name="Leimbach A."/>
            <person name="Muller N."/>
            <person name="Daniel R."/>
            <person name="Gottschalk G."/>
            <person name="Schink B."/>
        </authorList>
    </citation>
    <scope>NUCLEOTIDE SEQUENCE [LARGE SCALE GENOMIC DNA]</scope>
    <source>
        <strain evidence="2">ATCC BAA-254 / DSM 26808 / PB</strain>
    </source>
</reference>